<dbReference type="Proteomes" id="UP000655868">
    <property type="component" value="Unassembled WGS sequence"/>
</dbReference>
<reference evidence="1" key="1">
    <citation type="submission" date="2020-12" db="EMBL/GenBank/DDBJ databases">
        <title>Antrihabitans popcorni sp. nov. and Antrihabitans auranticaus sp. nov., isolated from a larva cave.</title>
        <authorList>
            <person name="Lee S.D."/>
            <person name="Kim I.S."/>
        </authorList>
    </citation>
    <scope>NUCLEOTIDE SEQUENCE</scope>
    <source>
        <strain evidence="1">YC3-6</strain>
    </source>
</reference>
<protein>
    <submittedName>
        <fullName evidence="1">SRPBCC family protein</fullName>
    </submittedName>
</protein>
<gene>
    <name evidence="1" type="ORF">JGU71_10310</name>
</gene>
<dbReference type="EMBL" id="JAEMNV010000003">
    <property type="protein sequence ID" value="MBJ8339282.1"/>
    <property type="molecule type" value="Genomic_DNA"/>
</dbReference>
<evidence type="ECO:0000313" key="2">
    <source>
        <dbReference type="Proteomes" id="UP000655868"/>
    </source>
</evidence>
<dbReference type="Pfam" id="PF10604">
    <property type="entry name" value="Polyketide_cyc2"/>
    <property type="match status" value="1"/>
</dbReference>
<accession>A0A934NQ52</accession>
<dbReference type="SUPFAM" id="SSF55961">
    <property type="entry name" value="Bet v1-like"/>
    <property type="match status" value="1"/>
</dbReference>
<dbReference type="Gene3D" id="3.30.530.20">
    <property type="match status" value="1"/>
</dbReference>
<comment type="caution">
    <text evidence="1">The sequence shown here is derived from an EMBL/GenBank/DDBJ whole genome shotgun (WGS) entry which is preliminary data.</text>
</comment>
<dbReference type="CDD" id="cd07818">
    <property type="entry name" value="SRPBCC_1"/>
    <property type="match status" value="1"/>
</dbReference>
<sequence length="150" mass="16640">MAAFTQTRTTVIKADAAAIHKLLNDFHQWGAWSPWEKLDPQLQRHFAGAEQGAGAKYSWEGNKKVGSGRMEITDSTPDRIDIDLEFIKPFKASNKTIFELKPTAGGTELSWTMTGKRNLAMEIAGKLFFDKAIGKDFDKGLADIKHLAEG</sequence>
<evidence type="ECO:0000313" key="1">
    <source>
        <dbReference type="EMBL" id="MBJ8339282.1"/>
    </source>
</evidence>
<dbReference type="InterPro" id="IPR023393">
    <property type="entry name" value="START-like_dom_sf"/>
</dbReference>
<organism evidence="1 2">
    <name type="scientific">Antrihabitans stalagmiti</name>
    <dbReference type="NCBI Taxonomy" id="2799499"/>
    <lineage>
        <taxon>Bacteria</taxon>
        <taxon>Bacillati</taxon>
        <taxon>Actinomycetota</taxon>
        <taxon>Actinomycetes</taxon>
        <taxon>Mycobacteriales</taxon>
        <taxon>Nocardiaceae</taxon>
        <taxon>Antrihabitans</taxon>
    </lineage>
</organism>
<dbReference type="AlphaFoldDB" id="A0A934NQ52"/>
<name>A0A934NQ52_9NOCA</name>
<dbReference type="InterPro" id="IPR019587">
    <property type="entry name" value="Polyketide_cyclase/dehydratase"/>
</dbReference>
<proteinExistence type="predicted"/>
<keyword evidence="2" id="KW-1185">Reference proteome</keyword>
<dbReference type="RefSeq" id="WP_199703997.1">
    <property type="nucleotide sequence ID" value="NZ_JAEMNV010000003.1"/>
</dbReference>